<evidence type="ECO:0008006" key="3">
    <source>
        <dbReference type="Google" id="ProtNLM"/>
    </source>
</evidence>
<reference evidence="1 2" key="1">
    <citation type="journal article" date="2016" name="Nat. Commun.">
        <title>Thousands of microbial genomes shed light on interconnected biogeochemical processes in an aquifer system.</title>
        <authorList>
            <person name="Anantharaman K."/>
            <person name="Brown C.T."/>
            <person name="Hug L.A."/>
            <person name="Sharon I."/>
            <person name="Castelle C.J."/>
            <person name="Probst A.J."/>
            <person name="Thomas B.C."/>
            <person name="Singh A."/>
            <person name="Wilkins M.J."/>
            <person name="Karaoz U."/>
            <person name="Brodie E.L."/>
            <person name="Williams K.H."/>
            <person name="Hubbard S.S."/>
            <person name="Banfield J.F."/>
        </authorList>
    </citation>
    <scope>NUCLEOTIDE SEQUENCE [LARGE SCALE GENOMIC DNA]</scope>
</reference>
<dbReference type="Gene3D" id="1.20.1440.60">
    <property type="entry name" value="23S rRNA-intervening sequence"/>
    <property type="match status" value="1"/>
</dbReference>
<dbReference type="Pfam" id="PF05635">
    <property type="entry name" value="23S_rRNA_IVP"/>
    <property type="match status" value="1"/>
</dbReference>
<dbReference type="SUPFAM" id="SSF158446">
    <property type="entry name" value="IVS-encoded protein-like"/>
    <property type="match status" value="1"/>
</dbReference>
<evidence type="ECO:0000313" key="1">
    <source>
        <dbReference type="EMBL" id="OGY17137.1"/>
    </source>
</evidence>
<sequence>MAKAFEDLYIWQIARQLVNLIYDLTDTKTFRDFSLKDQIQRAAVSIISNIAEGFERGTRDEFLYFLYIAKGSCGEVRAQLYIALDRKFISQSQFFTASEKTKQVSAILYKFIEGFKAKGFTGLRHKQSLVPTEQDKFDQYLKQLVDKA</sequence>
<accession>A0A1G1VPI2</accession>
<protein>
    <recommendedName>
        <fullName evidence="3">Four helix bundle protein</fullName>
    </recommendedName>
</protein>
<gene>
    <name evidence="1" type="ORF">A2784_00230</name>
</gene>
<organism evidence="1 2">
    <name type="scientific">Candidatus Chisholmbacteria bacterium RIFCSPHIGHO2_01_FULL_48_12</name>
    <dbReference type="NCBI Taxonomy" id="1797589"/>
    <lineage>
        <taxon>Bacteria</taxon>
        <taxon>Candidatus Chisholmiibacteriota</taxon>
    </lineage>
</organism>
<dbReference type="Proteomes" id="UP000177324">
    <property type="component" value="Unassembled WGS sequence"/>
</dbReference>
<dbReference type="PANTHER" id="PTHR38471">
    <property type="entry name" value="FOUR HELIX BUNDLE PROTEIN"/>
    <property type="match status" value="1"/>
</dbReference>
<name>A0A1G1VPI2_9BACT</name>
<comment type="caution">
    <text evidence="1">The sequence shown here is derived from an EMBL/GenBank/DDBJ whole genome shotgun (WGS) entry which is preliminary data.</text>
</comment>
<proteinExistence type="predicted"/>
<evidence type="ECO:0000313" key="2">
    <source>
        <dbReference type="Proteomes" id="UP000177324"/>
    </source>
</evidence>
<dbReference type="PANTHER" id="PTHR38471:SF2">
    <property type="entry name" value="FOUR HELIX BUNDLE PROTEIN"/>
    <property type="match status" value="1"/>
</dbReference>
<dbReference type="CDD" id="cd16377">
    <property type="entry name" value="23S_rRNA_IVP_like"/>
    <property type="match status" value="1"/>
</dbReference>
<dbReference type="STRING" id="1797589.A2784_00230"/>
<dbReference type="NCBIfam" id="TIGR02436">
    <property type="entry name" value="four helix bundle protein"/>
    <property type="match status" value="1"/>
</dbReference>
<dbReference type="EMBL" id="MHCH01000032">
    <property type="protein sequence ID" value="OGY17137.1"/>
    <property type="molecule type" value="Genomic_DNA"/>
</dbReference>
<dbReference type="AlphaFoldDB" id="A0A1G1VPI2"/>
<dbReference type="InterPro" id="IPR036583">
    <property type="entry name" value="23S_rRNA_IVS_sf"/>
</dbReference>
<dbReference type="InterPro" id="IPR012657">
    <property type="entry name" value="23S_rRNA-intervening_sequence"/>
</dbReference>